<dbReference type="AlphaFoldDB" id="A0AAV6RK22"/>
<name>A0AAV6RK22_SOLSE</name>
<protein>
    <submittedName>
        <fullName evidence="2">Uncharacterized protein</fullName>
    </submittedName>
</protein>
<gene>
    <name evidence="2" type="ORF">JOB18_019122</name>
</gene>
<reference evidence="2 3" key="1">
    <citation type="journal article" date="2021" name="Sci. Rep.">
        <title>Chromosome anchoring in Senegalese sole (Solea senegalensis) reveals sex-associated markers and genome rearrangements in flatfish.</title>
        <authorList>
            <person name="Guerrero-Cozar I."/>
            <person name="Gomez-Garrido J."/>
            <person name="Berbel C."/>
            <person name="Martinez-Blanch J.F."/>
            <person name="Alioto T."/>
            <person name="Claros M.G."/>
            <person name="Gagnaire P.A."/>
            <person name="Manchado M."/>
        </authorList>
    </citation>
    <scope>NUCLEOTIDE SEQUENCE [LARGE SCALE GENOMIC DNA]</scope>
    <source>
        <strain evidence="2">Sse05_10M</strain>
    </source>
</reference>
<feature type="region of interest" description="Disordered" evidence="1">
    <location>
        <begin position="199"/>
        <end position="241"/>
    </location>
</feature>
<sequence>MEGEVKDHEFVGSAASESKHLRQQIIGQRQNKIQELASSLKQMNVNAGLTAQAFKLCEVMLKPRVDSGNPNRHLKFEDMKNVEIQLLEEKAEAQVDKSCQTKGEQRSNQEKTEKMCIDLKNIASDAVKAANAFKETNDLLKNQNQELNFLLLKEMSLTAELQAQVSEMHRALLKLQTDSGKCQENHKVVIRRQMFETEKNVDHRAETTEKQEDEVVKSAGGRSDKRDEKTAAPGATQKTYRRRIDHLQKEIQDIHSFLRQKGVSGGLVQKQRKTPSQWRSQRLLQVLKRKTPDICSSRRCREPGPVKVDSQYETLNAPRCRRVTAASVRLKHDDTAAPIRVKLSRKHNNCIIINIINAIITINNSTVRNNSSSNNRKTTHRVIDHTRRAADVTPFNEDRSQGLGSKNCFYSPEYGVPKRTATQFAMAYGI</sequence>
<accession>A0AAV6RK22</accession>
<feature type="compositionally biased region" description="Basic and acidic residues" evidence="1">
    <location>
        <begin position="199"/>
        <end position="230"/>
    </location>
</feature>
<comment type="caution">
    <text evidence="2">The sequence shown here is derived from an EMBL/GenBank/DDBJ whole genome shotgun (WGS) entry which is preliminary data.</text>
</comment>
<proteinExistence type="predicted"/>
<keyword evidence="3" id="KW-1185">Reference proteome</keyword>
<evidence type="ECO:0000256" key="1">
    <source>
        <dbReference type="SAM" id="MobiDB-lite"/>
    </source>
</evidence>
<evidence type="ECO:0000313" key="3">
    <source>
        <dbReference type="Proteomes" id="UP000693946"/>
    </source>
</evidence>
<evidence type="ECO:0000313" key="2">
    <source>
        <dbReference type="EMBL" id="KAG7504898.1"/>
    </source>
</evidence>
<organism evidence="2 3">
    <name type="scientific">Solea senegalensis</name>
    <name type="common">Senegalese sole</name>
    <dbReference type="NCBI Taxonomy" id="28829"/>
    <lineage>
        <taxon>Eukaryota</taxon>
        <taxon>Metazoa</taxon>
        <taxon>Chordata</taxon>
        <taxon>Craniata</taxon>
        <taxon>Vertebrata</taxon>
        <taxon>Euteleostomi</taxon>
        <taxon>Actinopterygii</taxon>
        <taxon>Neopterygii</taxon>
        <taxon>Teleostei</taxon>
        <taxon>Neoteleostei</taxon>
        <taxon>Acanthomorphata</taxon>
        <taxon>Carangaria</taxon>
        <taxon>Pleuronectiformes</taxon>
        <taxon>Pleuronectoidei</taxon>
        <taxon>Soleidae</taxon>
        <taxon>Solea</taxon>
    </lineage>
</organism>
<dbReference type="EMBL" id="JAGKHQ010000011">
    <property type="protein sequence ID" value="KAG7504898.1"/>
    <property type="molecule type" value="Genomic_DNA"/>
</dbReference>
<dbReference type="Proteomes" id="UP000693946">
    <property type="component" value="Linkage Group LG19"/>
</dbReference>